<accession>A0A1Y1I0F9</accession>
<feature type="region of interest" description="Disordered" evidence="1">
    <location>
        <begin position="346"/>
        <end position="378"/>
    </location>
</feature>
<feature type="compositionally biased region" description="Basic and acidic residues" evidence="1">
    <location>
        <begin position="353"/>
        <end position="362"/>
    </location>
</feature>
<evidence type="ECO:0000313" key="2">
    <source>
        <dbReference type="EMBL" id="GAQ82267.1"/>
    </source>
</evidence>
<dbReference type="PANTHER" id="PTHR33099:SF7">
    <property type="entry name" value="MYND-TYPE DOMAIN-CONTAINING PROTEIN"/>
    <property type="match status" value="1"/>
</dbReference>
<gene>
    <name evidence="2" type="ORF">KFL_001050300</name>
</gene>
<dbReference type="Proteomes" id="UP000054558">
    <property type="component" value="Unassembled WGS sequence"/>
</dbReference>
<organism evidence="2 3">
    <name type="scientific">Klebsormidium nitens</name>
    <name type="common">Green alga</name>
    <name type="synonym">Ulothrix nitens</name>
    <dbReference type="NCBI Taxonomy" id="105231"/>
    <lineage>
        <taxon>Eukaryota</taxon>
        <taxon>Viridiplantae</taxon>
        <taxon>Streptophyta</taxon>
        <taxon>Klebsormidiophyceae</taxon>
        <taxon>Klebsormidiales</taxon>
        <taxon>Klebsormidiaceae</taxon>
        <taxon>Klebsormidium</taxon>
    </lineage>
</organism>
<evidence type="ECO:0000313" key="3">
    <source>
        <dbReference type="Proteomes" id="UP000054558"/>
    </source>
</evidence>
<evidence type="ECO:0000256" key="1">
    <source>
        <dbReference type="SAM" id="MobiDB-lite"/>
    </source>
</evidence>
<dbReference type="EMBL" id="DF237054">
    <property type="protein sequence ID" value="GAQ82267.1"/>
    <property type="molecule type" value="Genomic_DNA"/>
</dbReference>
<proteinExistence type="predicted"/>
<dbReference type="PANTHER" id="PTHR33099">
    <property type="entry name" value="FE2OG DIOXYGENASE DOMAIN-CONTAINING PROTEIN"/>
    <property type="match status" value="1"/>
</dbReference>
<protein>
    <submittedName>
        <fullName evidence="2">Uncharacterized protein</fullName>
    </submittedName>
</protein>
<name>A0A1Y1I0F9_KLENI</name>
<sequence length="572" mass="65645">MARYSKRCEGESARISSEILDERGMDSKKREDLESSCIYGYFEDDEGRWHIRFNFDTVNSLFERKTALMRAALARKRYFLTTEDLKRIEVIKNSRDRNRIQGPADNTEATAKVADAIKRWNQDSEGRKKLVIPLKHQYTQDSLSYDTLRGKDIATVEVFLQAAKTCNAPAVHIFLGMLQKFEERNVDLGDTEFRTSYSLSNIYKLHGYSGAYKRIEVEREELIPETALDGREWQKEDERFTRNEGMVEERWYHHAALVIWPHARHWEIACTNDPETVLKVFIREYYGPRSFNNRCFVEHLAARFGWRALAPAFIDWLVREFAGNEYARKDCFQVLLQISNTVSEEQTNTTKELSTKKDERELSASAGQSQGNGETLRDEQERLAVSGEALAAVVSAVCSKWSEGSYGLTRLIDLLSEDYFQQVLDRFGWTPWTPAIDCLIGPSLKSLHCWGFDGEALKSLVAHFVAHPRLYDLEKTLVPTLTELRAWLKERKEATPAWFMELCQGCLEALEKRCSEPPLGARDWAARVDCDCGCRHCRQLVDFCADPVETELLAFGGLGPEAKAHVIASIQR</sequence>
<dbReference type="AlphaFoldDB" id="A0A1Y1I0F9"/>
<reference evidence="2 3" key="1">
    <citation type="journal article" date="2014" name="Nat. Commun.">
        <title>Klebsormidium flaccidum genome reveals primary factors for plant terrestrial adaptation.</title>
        <authorList>
            <person name="Hori K."/>
            <person name="Maruyama F."/>
            <person name="Fujisawa T."/>
            <person name="Togashi T."/>
            <person name="Yamamoto N."/>
            <person name="Seo M."/>
            <person name="Sato S."/>
            <person name="Yamada T."/>
            <person name="Mori H."/>
            <person name="Tajima N."/>
            <person name="Moriyama T."/>
            <person name="Ikeuchi M."/>
            <person name="Watanabe M."/>
            <person name="Wada H."/>
            <person name="Kobayashi K."/>
            <person name="Saito M."/>
            <person name="Masuda T."/>
            <person name="Sasaki-Sekimoto Y."/>
            <person name="Mashiguchi K."/>
            <person name="Awai K."/>
            <person name="Shimojima M."/>
            <person name="Masuda S."/>
            <person name="Iwai M."/>
            <person name="Nobusawa T."/>
            <person name="Narise T."/>
            <person name="Kondo S."/>
            <person name="Saito H."/>
            <person name="Sato R."/>
            <person name="Murakawa M."/>
            <person name="Ihara Y."/>
            <person name="Oshima-Yamada Y."/>
            <person name="Ohtaka K."/>
            <person name="Satoh M."/>
            <person name="Sonobe K."/>
            <person name="Ishii M."/>
            <person name="Ohtani R."/>
            <person name="Kanamori-Sato M."/>
            <person name="Honoki R."/>
            <person name="Miyazaki D."/>
            <person name="Mochizuki H."/>
            <person name="Umetsu J."/>
            <person name="Higashi K."/>
            <person name="Shibata D."/>
            <person name="Kamiya Y."/>
            <person name="Sato N."/>
            <person name="Nakamura Y."/>
            <person name="Tabata S."/>
            <person name="Ida S."/>
            <person name="Kurokawa K."/>
            <person name="Ohta H."/>
        </authorList>
    </citation>
    <scope>NUCLEOTIDE SEQUENCE [LARGE SCALE GENOMIC DNA]</scope>
    <source>
        <strain evidence="2 3">NIES-2285</strain>
    </source>
</reference>
<keyword evidence="3" id="KW-1185">Reference proteome</keyword>